<dbReference type="InterPro" id="IPR008242">
    <property type="entry name" value="Chor_mutase/pphenate_deHydtase"/>
</dbReference>
<evidence type="ECO:0000256" key="18">
    <source>
        <dbReference type="ARBA" id="ARBA00047848"/>
    </source>
</evidence>
<evidence type="ECO:0000256" key="6">
    <source>
        <dbReference type="ARBA" id="ARBA00013147"/>
    </source>
</evidence>
<feature type="site" description="Essential for prephenate dehydratase activity" evidence="19">
    <location>
        <position position="281"/>
    </location>
</feature>
<dbReference type="PANTHER" id="PTHR21022">
    <property type="entry name" value="PREPHENATE DEHYDRATASE P PROTEIN"/>
    <property type="match status" value="1"/>
</dbReference>
<dbReference type="Pfam" id="PF00800">
    <property type="entry name" value="PDT"/>
    <property type="match status" value="1"/>
</dbReference>
<dbReference type="PROSITE" id="PS51671">
    <property type="entry name" value="ACT"/>
    <property type="match status" value="1"/>
</dbReference>
<evidence type="ECO:0000256" key="4">
    <source>
        <dbReference type="ARBA" id="ARBA00004741"/>
    </source>
</evidence>
<dbReference type="SUPFAM" id="SSF48600">
    <property type="entry name" value="Chorismate mutase II"/>
    <property type="match status" value="1"/>
</dbReference>
<comment type="function">
    <text evidence="2">Catalyzes the Claisen rearrangement of chorismate to prephenate and the decarboxylation/dehydration of prephenate to phenylpyruvate.</text>
</comment>
<comment type="caution">
    <text evidence="23">The sequence shown here is derived from an EMBL/GenBank/DDBJ whole genome shotgun (WGS) entry which is preliminary data.</text>
</comment>
<evidence type="ECO:0000256" key="16">
    <source>
        <dbReference type="ARBA" id="ARBA00031175"/>
    </source>
</evidence>
<feature type="domain" description="Chorismate mutase" evidence="20">
    <location>
        <begin position="1"/>
        <end position="86"/>
    </location>
</feature>
<dbReference type="SUPFAM" id="SSF55021">
    <property type="entry name" value="ACT-like"/>
    <property type="match status" value="1"/>
</dbReference>
<evidence type="ECO:0000256" key="1">
    <source>
        <dbReference type="ARBA" id="ARBA00000824"/>
    </source>
</evidence>
<keyword evidence="12" id="KW-0584">Phenylalanine biosynthesis</keyword>
<dbReference type="SUPFAM" id="SSF53850">
    <property type="entry name" value="Periplasmic binding protein-like II"/>
    <property type="match status" value="1"/>
</dbReference>
<dbReference type="InterPro" id="IPR001086">
    <property type="entry name" value="Preph_deHydtase"/>
</dbReference>
<dbReference type="CDD" id="cd04905">
    <property type="entry name" value="ACT_CM-PDT"/>
    <property type="match status" value="1"/>
</dbReference>
<keyword evidence="15" id="KW-0511">Multifunctional enzyme</keyword>
<evidence type="ECO:0000256" key="13">
    <source>
        <dbReference type="ARBA" id="ARBA00023235"/>
    </source>
</evidence>
<evidence type="ECO:0000313" key="23">
    <source>
        <dbReference type="EMBL" id="HIQ83288.1"/>
    </source>
</evidence>
<dbReference type="InterPro" id="IPR045865">
    <property type="entry name" value="ACT-like_dom_sf"/>
</dbReference>
<evidence type="ECO:0000313" key="24">
    <source>
        <dbReference type="Proteomes" id="UP000824260"/>
    </source>
</evidence>
<dbReference type="EC" id="4.2.1.51" evidence="6"/>
<evidence type="ECO:0000256" key="8">
    <source>
        <dbReference type="ARBA" id="ARBA00021872"/>
    </source>
</evidence>
<comment type="catalytic activity">
    <reaction evidence="18">
        <text>prephenate + H(+) = 3-phenylpyruvate + CO2 + H2O</text>
        <dbReference type="Rhea" id="RHEA:21648"/>
        <dbReference type="ChEBI" id="CHEBI:15377"/>
        <dbReference type="ChEBI" id="CHEBI:15378"/>
        <dbReference type="ChEBI" id="CHEBI:16526"/>
        <dbReference type="ChEBI" id="CHEBI:18005"/>
        <dbReference type="ChEBI" id="CHEBI:29934"/>
        <dbReference type="EC" id="4.2.1.51"/>
    </reaction>
</comment>
<dbReference type="Proteomes" id="UP000824260">
    <property type="component" value="Unassembled WGS sequence"/>
</dbReference>
<keyword evidence="13" id="KW-0413">Isomerase</keyword>
<evidence type="ECO:0000256" key="5">
    <source>
        <dbReference type="ARBA" id="ARBA00004817"/>
    </source>
</evidence>
<dbReference type="Gene3D" id="1.20.59.10">
    <property type="entry name" value="Chorismate mutase"/>
    <property type="match status" value="1"/>
</dbReference>
<evidence type="ECO:0000256" key="12">
    <source>
        <dbReference type="ARBA" id="ARBA00023222"/>
    </source>
</evidence>
<comment type="pathway">
    <text evidence="4">Amino-acid biosynthesis; L-phenylalanine biosynthesis; phenylpyruvate from prephenate: step 1/1.</text>
</comment>
<evidence type="ECO:0000256" key="7">
    <source>
        <dbReference type="ARBA" id="ARBA00014401"/>
    </source>
</evidence>
<evidence type="ECO:0000256" key="19">
    <source>
        <dbReference type="PIRSR" id="PIRSR001500-2"/>
    </source>
</evidence>
<keyword evidence="14" id="KW-0456">Lyase</keyword>
<comment type="catalytic activity">
    <reaction evidence="1">
        <text>chorismate = prephenate</text>
        <dbReference type="Rhea" id="RHEA:13897"/>
        <dbReference type="ChEBI" id="CHEBI:29748"/>
        <dbReference type="ChEBI" id="CHEBI:29934"/>
        <dbReference type="EC" id="5.4.99.5"/>
    </reaction>
</comment>
<dbReference type="CDD" id="cd13631">
    <property type="entry name" value="PBP2_Ct-PDT_like"/>
    <property type="match status" value="1"/>
</dbReference>
<dbReference type="EMBL" id="DVFZ01000094">
    <property type="protein sequence ID" value="HIQ83288.1"/>
    <property type="molecule type" value="Genomic_DNA"/>
</dbReference>
<proteinExistence type="predicted"/>
<dbReference type="SMART" id="SM00830">
    <property type="entry name" value="CM_2"/>
    <property type="match status" value="1"/>
</dbReference>
<dbReference type="InterPro" id="IPR036979">
    <property type="entry name" value="CM_dom_sf"/>
</dbReference>
<dbReference type="InterPro" id="IPR036263">
    <property type="entry name" value="Chorismate_II_sf"/>
</dbReference>
<evidence type="ECO:0000256" key="3">
    <source>
        <dbReference type="ARBA" id="ARBA00004496"/>
    </source>
</evidence>
<dbReference type="InterPro" id="IPR002701">
    <property type="entry name" value="CM_II_prokaryot"/>
</dbReference>
<dbReference type="GO" id="GO:0005737">
    <property type="term" value="C:cytoplasm"/>
    <property type="evidence" value="ECO:0007669"/>
    <property type="project" value="UniProtKB-SubCell"/>
</dbReference>
<feature type="domain" description="ACT" evidence="22">
    <location>
        <begin position="300"/>
        <end position="377"/>
    </location>
</feature>
<dbReference type="PROSITE" id="PS00857">
    <property type="entry name" value="PREPHENATE_DEHYDR_1"/>
    <property type="match status" value="1"/>
</dbReference>
<evidence type="ECO:0000259" key="21">
    <source>
        <dbReference type="PROSITE" id="PS51171"/>
    </source>
</evidence>
<dbReference type="Gene3D" id="3.40.190.10">
    <property type="entry name" value="Periplasmic binding protein-like II"/>
    <property type="match status" value="2"/>
</dbReference>
<sequence length="380" mass="42955">MELKDIRGTIDQIDDELLKLFVRRMEATREVAAYKKENGLPILDSGREREVLNRVSAQAGEGLEHYAKLLYQTLFDLSRGYQSSLLSAGSPLMQRLEEAVKNKREKMPNRALVACQGTEGAYSQKACDRMFEFANILYMNTFDDVFAAVEKGMCPYGVLPIENSSAGSVTQVYDLMEKHKFHIVRAARERIEHKLMALPGTRLEDVREVVSHEQALRQCSAFFHNNPKIKATEMSNTAKAAEFVASSGRNDLAVIASGDCRELYGLSILKDSVSNAESNFTRFICIAKDLTLYDGANKISLMLRAPHRPGSLYRLLSQISVMGVNLTKLESRPMPGRDFEFRFFFDLEASITQADVRALICELERLSEQFTFLGNYEEMH</sequence>
<dbReference type="PANTHER" id="PTHR21022:SF19">
    <property type="entry name" value="PREPHENATE DEHYDRATASE-RELATED"/>
    <property type="match status" value="1"/>
</dbReference>
<comment type="subcellular location">
    <subcellularLocation>
        <location evidence="3">Cytoplasm</location>
    </subcellularLocation>
</comment>
<dbReference type="GO" id="GO:0004106">
    <property type="term" value="F:chorismate mutase activity"/>
    <property type="evidence" value="ECO:0007669"/>
    <property type="project" value="UniProtKB-EC"/>
</dbReference>
<dbReference type="GO" id="GO:0004664">
    <property type="term" value="F:prephenate dehydratase activity"/>
    <property type="evidence" value="ECO:0007669"/>
    <property type="project" value="UniProtKB-EC"/>
</dbReference>
<evidence type="ECO:0000256" key="17">
    <source>
        <dbReference type="ARBA" id="ARBA00031520"/>
    </source>
</evidence>
<dbReference type="Pfam" id="PF01817">
    <property type="entry name" value="CM_2"/>
    <property type="match status" value="1"/>
</dbReference>
<gene>
    <name evidence="23" type="ORF">IAA52_09330</name>
</gene>
<evidence type="ECO:0000256" key="11">
    <source>
        <dbReference type="ARBA" id="ARBA00023141"/>
    </source>
</evidence>
<dbReference type="PIRSF" id="PIRSF001500">
    <property type="entry name" value="Chor_mut_pdt_Ppr"/>
    <property type="match status" value="1"/>
</dbReference>
<dbReference type="PROSITE" id="PS51168">
    <property type="entry name" value="CHORISMATE_MUT_2"/>
    <property type="match status" value="1"/>
</dbReference>
<evidence type="ECO:0000259" key="22">
    <source>
        <dbReference type="PROSITE" id="PS51671"/>
    </source>
</evidence>
<evidence type="ECO:0000256" key="10">
    <source>
        <dbReference type="ARBA" id="ARBA00022605"/>
    </source>
</evidence>
<dbReference type="PROSITE" id="PS51171">
    <property type="entry name" value="PREPHENATE_DEHYDR_3"/>
    <property type="match status" value="1"/>
</dbReference>
<dbReference type="GO" id="GO:0009094">
    <property type="term" value="P:L-phenylalanine biosynthetic process"/>
    <property type="evidence" value="ECO:0007669"/>
    <property type="project" value="UniProtKB-KW"/>
</dbReference>
<dbReference type="PROSITE" id="PS00858">
    <property type="entry name" value="PREPHENATE_DEHYDR_2"/>
    <property type="match status" value="1"/>
</dbReference>
<name>A0A9D1CX41_9FIRM</name>
<keyword evidence="10" id="KW-0028">Amino-acid biosynthesis</keyword>
<evidence type="ECO:0000256" key="15">
    <source>
        <dbReference type="ARBA" id="ARBA00023268"/>
    </source>
</evidence>
<feature type="domain" description="Prephenate dehydratase" evidence="21">
    <location>
        <begin position="112"/>
        <end position="288"/>
    </location>
</feature>
<protein>
    <recommendedName>
        <fullName evidence="7">Bifunctional chorismate mutase/prephenate dehydratase</fullName>
        <ecNumber evidence="6">4.2.1.51</ecNumber>
    </recommendedName>
    <alternativeName>
        <fullName evidence="17">Chorismate mutase-prephenate dehydratase</fullName>
    </alternativeName>
    <alternativeName>
        <fullName evidence="8">Prephenate dehydratase</fullName>
    </alternativeName>
    <alternativeName>
        <fullName evidence="16">p-protein</fullName>
    </alternativeName>
</protein>
<dbReference type="AlphaFoldDB" id="A0A9D1CX41"/>
<accession>A0A9D1CX41</accession>
<keyword evidence="9" id="KW-0963">Cytoplasm</keyword>
<evidence type="ECO:0000256" key="14">
    <source>
        <dbReference type="ARBA" id="ARBA00023239"/>
    </source>
</evidence>
<dbReference type="GO" id="GO:0046417">
    <property type="term" value="P:chorismate metabolic process"/>
    <property type="evidence" value="ECO:0007669"/>
    <property type="project" value="InterPro"/>
</dbReference>
<dbReference type="InterPro" id="IPR018528">
    <property type="entry name" value="Preph_deHydtase_CS"/>
</dbReference>
<reference evidence="23" key="1">
    <citation type="submission" date="2020-10" db="EMBL/GenBank/DDBJ databases">
        <authorList>
            <person name="Gilroy R."/>
        </authorList>
    </citation>
    <scope>NUCLEOTIDE SEQUENCE</scope>
    <source>
        <strain evidence="23">ChiSjej6B24-2974</strain>
    </source>
</reference>
<organism evidence="23 24">
    <name type="scientific">Candidatus Pullichristensenella stercorigallinarum</name>
    <dbReference type="NCBI Taxonomy" id="2840909"/>
    <lineage>
        <taxon>Bacteria</taxon>
        <taxon>Bacillati</taxon>
        <taxon>Bacillota</taxon>
        <taxon>Clostridia</taxon>
        <taxon>Candidatus Pullichristensenella</taxon>
    </lineage>
</organism>
<evidence type="ECO:0000259" key="20">
    <source>
        <dbReference type="PROSITE" id="PS51168"/>
    </source>
</evidence>
<evidence type="ECO:0000256" key="2">
    <source>
        <dbReference type="ARBA" id="ARBA00002364"/>
    </source>
</evidence>
<keyword evidence="11" id="KW-0057">Aromatic amino acid biosynthesis</keyword>
<evidence type="ECO:0000256" key="9">
    <source>
        <dbReference type="ARBA" id="ARBA00022490"/>
    </source>
</evidence>
<dbReference type="Gene3D" id="3.30.70.260">
    <property type="match status" value="1"/>
</dbReference>
<comment type="pathway">
    <text evidence="5">Metabolic intermediate biosynthesis; prephenate biosynthesis; prephenate from chorismate: step 1/1.</text>
</comment>
<reference evidence="23" key="2">
    <citation type="journal article" date="2021" name="PeerJ">
        <title>Extensive microbial diversity within the chicken gut microbiome revealed by metagenomics and culture.</title>
        <authorList>
            <person name="Gilroy R."/>
            <person name="Ravi A."/>
            <person name="Getino M."/>
            <person name="Pursley I."/>
            <person name="Horton D.L."/>
            <person name="Alikhan N.F."/>
            <person name="Baker D."/>
            <person name="Gharbi K."/>
            <person name="Hall N."/>
            <person name="Watson M."/>
            <person name="Adriaenssens E.M."/>
            <person name="Foster-Nyarko E."/>
            <person name="Jarju S."/>
            <person name="Secka A."/>
            <person name="Antonio M."/>
            <person name="Oren A."/>
            <person name="Chaudhuri R.R."/>
            <person name="La Ragione R."/>
            <person name="Hildebrand F."/>
            <person name="Pallen M.J."/>
        </authorList>
    </citation>
    <scope>NUCLEOTIDE SEQUENCE</scope>
    <source>
        <strain evidence="23">ChiSjej6B24-2974</strain>
    </source>
</reference>
<dbReference type="InterPro" id="IPR002912">
    <property type="entry name" value="ACT_dom"/>
</dbReference>